<evidence type="ECO:0000259" key="1">
    <source>
        <dbReference type="Pfam" id="PF13358"/>
    </source>
</evidence>
<dbReference type="PANTHER" id="PTHR46564">
    <property type="entry name" value="TRANSPOSASE"/>
    <property type="match status" value="1"/>
</dbReference>
<gene>
    <name evidence="2" type="ORF">PACLA_8A005383</name>
</gene>
<dbReference type="PANTHER" id="PTHR46564:SF1">
    <property type="entry name" value="TRANSPOSASE"/>
    <property type="match status" value="1"/>
</dbReference>
<keyword evidence="3" id="KW-1185">Reference proteome</keyword>
<dbReference type="Gene3D" id="3.30.420.10">
    <property type="entry name" value="Ribonuclease H-like superfamily/Ribonuclease H"/>
    <property type="match status" value="1"/>
</dbReference>
<reference evidence="2" key="1">
    <citation type="submission" date="2020-04" db="EMBL/GenBank/DDBJ databases">
        <authorList>
            <person name="Alioto T."/>
            <person name="Alioto T."/>
            <person name="Gomez Garrido J."/>
        </authorList>
    </citation>
    <scope>NUCLEOTIDE SEQUENCE</scope>
    <source>
        <strain evidence="2">A484AB</strain>
    </source>
</reference>
<proteinExistence type="predicted"/>
<evidence type="ECO:0000313" key="3">
    <source>
        <dbReference type="Proteomes" id="UP001152795"/>
    </source>
</evidence>
<dbReference type="AlphaFoldDB" id="A0A7D9EPS8"/>
<dbReference type="EMBL" id="CACRXK020007914">
    <property type="protein sequence ID" value="CAB4013515.1"/>
    <property type="molecule type" value="Genomic_DNA"/>
</dbReference>
<protein>
    <recommendedName>
        <fullName evidence="1">Tc1-like transposase DDE domain-containing protein</fullName>
    </recommendedName>
</protein>
<evidence type="ECO:0000313" key="2">
    <source>
        <dbReference type="EMBL" id="CAB4013515.1"/>
    </source>
</evidence>
<dbReference type="Pfam" id="PF13358">
    <property type="entry name" value="DDE_3"/>
    <property type="match status" value="1"/>
</dbReference>
<sequence>MGGDRATGIFPSSYSHVAEDLKPKTRGDYSSKLSDDDLELIETLKVEKGSTSLKEIYQLLEQVGDVGGDISISAISKAIKSKLPSGKKYTRKKITQIAAERFTFENMLYTQLFTDYLSSKDVQKIKFFDEAGIKIPNVGTRLYGNSPIGERCVEVVRKKENPNTTLNMLVSLNGVEYFNLIDGATNTAEFFNFFDEAANATDLTTLRPVLEIGDIIVMDNLIVHHYDGGEILEDFLADAGIELLYTPVYSPDLNPIEMCFNKVKMSLNHEYNDLVHNNVKLAGSYAV</sequence>
<dbReference type="OrthoDB" id="2266637at2759"/>
<dbReference type="Proteomes" id="UP001152795">
    <property type="component" value="Unassembled WGS sequence"/>
</dbReference>
<dbReference type="InterPro" id="IPR036397">
    <property type="entry name" value="RNaseH_sf"/>
</dbReference>
<accession>A0A7D9EPS8</accession>
<name>A0A7D9EPS8_PARCT</name>
<dbReference type="InterPro" id="IPR038717">
    <property type="entry name" value="Tc1-like_DDE_dom"/>
</dbReference>
<dbReference type="GO" id="GO:0003676">
    <property type="term" value="F:nucleic acid binding"/>
    <property type="evidence" value="ECO:0007669"/>
    <property type="project" value="InterPro"/>
</dbReference>
<feature type="domain" description="Tc1-like transposase DDE" evidence="1">
    <location>
        <begin position="125"/>
        <end position="269"/>
    </location>
</feature>
<comment type="caution">
    <text evidence="2">The sequence shown here is derived from an EMBL/GenBank/DDBJ whole genome shotgun (WGS) entry which is preliminary data.</text>
</comment>
<organism evidence="2 3">
    <name type="scientific">Paramuricea clavata</name>
    <name type="common">Red gorgonian</name>
    <name type="synonym">Violescent sea-whip</name>
    <dbReference type="NCBI Taxonomy" id="317549"/>
    <lineage>
        <taxon>Eukaryota</taxon>
        <taxon>Metazoa</taxon>
        <taxon>Cnidaria</taxon>
        <taxon>Anthozoa</taxon>
        <taxon>Octocorallia</taxon>
        <taxon>Malacalcyonacea</taxon>
        <taxon>Plexauridae</taxon>
        <taxon>Paramuricea</taxon>
    </lineage>
</organism>